<dbReference type="RefSeq" id="WP_150962724.1">
    <property type="nucleotide sequence ID" value="NZ_VZZJ01000005.1"/>
</dbReference>
<feature type="domain" description="NADP-dependent oxidoreductase" evidence="2">
    <location>
        <begin position="81"/>
        <end position="305"/>
    </location>
</feature>
<protein>
    <submittedName>
        <fullName evidence="3">Aldo/keto reductase</fullName>
    </submittedName>
</protein>
<evidence type="ECO:0000313" key="4">
    <source>
        <dbReference type="Proteomes" id="UP000441523"/>
    </source>
</evidence>
<reference evidence="3 4" key="1">
    <citation type="submission" date="2019-09" db="EMBL/GenBank/DDBJ databases">
        <title>YIM 132548 draft genome.</title>
        <authorList>
            <person name="Jiang L."/>
        </authorList>
    </citation>
    <scope>NUCLEOTIDE SEQUENCE [LARGE SCALE GENOMIC DNA]</scope>
    <source>
        <strain evidence="3 4">YIM 132548</strain>
    </source>
</reference>
<dbReference type="SUPFAM" id="SSF51430">
    <property type="entry name" value="NAD(P)-linked oxidoreductase"/>
    <property type="match status" value="1"/>
</dbReference>
<dbReference type="InterPro" id="IPR036812">
    <property type="entry name" value="NAD(P)_OxRdtase_dom_sf"/>
</dbReference>
<name>A0A6N6MS03_9HYPH</name>
<accession>A0A6N6MS03</accession>
<evidence type="ECO:0000313" key="3">
    <source>
        <dbReference type="EMBL" id="KAB1074327.1"/>
    </source>
</evidence>
<sequence length="318" mass="34291">MLPTRRTILAGAALLPAALQSRAQEARAQEAGPRTPPAGAASEAGLIRRPIPSSGETLPAIGIGTSRRYEVEPVPDKVAPLREAVERFVALGGTVIDTAPSYGTAEDVLGMILPGALRDKVFLASKVSESGREAGAAQIERSFERLRTPVIDLIAVHNLIDPGNNLATLRELKAKTRIRYVGVTVWRDGQFSDLEALMRREALDAVQVNYAIDNRAAAERILPLAQERGMAVMVNVPFGRDRLFKAVQGRALPPWAEEFDCASWPQFFLKYVLGHPAVTCPIPGMAKAAYVEDNLGAARGRLPDAATRAKMEALIDAL</sequence>
<dbReference type="PANTHER" id="PTHR43312:SF1">
    <property type="entry name" value="NADP-DEPENDENT OXIDOREDUCTASE DOMAIN-CONTAINING PROTEIN"/>
    <property type="match status" value="1"/>
</dbReference>
<dbReference type="Proteomes" id="UP000441523">
    <property type="component" value="Unassembled WGS sequence"/>
</dbReference>
<comment type="caution">
    <text evidence="3">The sequence shown here is derived from an EMBL/GenBank/DDBJ whole genome shotgun (WGS) entry which is preliminary data.</text>
</comment>
<organism evidence="3 4">
    <name type="scientific">Methylobacterium planeticum</name>
    <dbReference type="NCBI Taxonomy" id="2615211"/>
    <lineage>
        <taxon>Bacteria</taxon>
        <taxon>Pseudomonadati</taxon>
        <taxon>Pseudomonadota</taxon>
        <taxon>Alphaproteobacteria</taxon>
        <taxon>Hyphomicrobiales</taxon>
        <taxon>Methylobacteriaceae</taxon>
        <taxon>Methylobacterium</taxon>
    </lineage>
</organism>
<proteinExistence type="predicted"/>
<dbReference type="InterPro" id="IPR023210">
    <property type="entry name" value="NADP_OxRdtase_dom"/>
</dbReference>
<evidence type="ECO:0000259" key="2">
    <source>
        <dbReference type="Pfam" id="PF00248"/>
    </source>
</evidence>
<dbReference type="Pfam" id="PF00248">
    <property type="entry name" value="Aldo_ket_red"/>
    <property type="match status" value="1"/>
</dbReference>
<keyword evidence="4" id="KW-1185">Reference proteome</keyword>
<feature type="region of interest" description="Disordered" evidence="1">
    <location>
        <begin position="24"/>
        <end position="53"/>
    </location>
</feature>
<dbReference type="PANTHER" id="PTHR43312">
    <property type="entry name" value="D-THREO-ALDOSE 1-DEHYDROGENASE"/>
    <property type="match status" value="1"/>
</dbReference>
<dbReference type="InterPro" id="IPR053135">
    <property type="entry name" value="AKR2_Oxidoreductase"/>
</dbReference>
<dbReference type="EMBL" id="VZZJ01000005">
    <property type="protein sequence ID" value="KAB1074327.1"/>
    <property type="molecule type" value="Genomic_DNA"/>
</dbReference>
<gene>
    <name evidence="3" type="ORF">F6X51_08090</name>
</gene>
<dbReference type="Gene3D" id="3.20.20.100">
    <property type="entry name" value="NADP-dependent oxidoreductase domain"/>
    <property type="match status" value="1"/>
</dbReference>
<evidence type="ECO:0000256" key="1">
    <source>
        <dbReference type="SAM" id="MobiDB-lite"/>
    </source>
</evidence>
<dbReference type="AlphaFoldDB" id="A0A6N6MS03"/>
<dbReference type="CDD" id="cd19095">
    <property type="entry name" value="AKR_PA4992-like"/>
    <property type="match status" value="1"/>
</dbReference>